<dbReference type="InterPro" id="IPR029052">
    <property type="entry name" value="Metallo-depent_PP-like"/>
</dbReference>
<comment type="caution">
    <text evidence="2">The sequence shown here is derived from an EMBL/GenBank/DDBJ whole genome shotgun (WGS) entry which is preliminary data.</text>
</comment>
<accession>A0A9C9EMX2</accession>
<reference evidence="2" key="1">
    <citation type="journal article" date="2020" name="mSystems">
        <title>Genome- and Community-Level Interaction Insights into Carbon Utilization and Element Cycling Functions of Hydrothermarchaeota in Hydrothermal Sediment.</title>
        <authorList>
            <person name="Zhou Z."/>
            <person name="Liu Y."/>
            <person name="Xu W."/>
            <person name="Pan J."/>
            <person name="Luo Z.H."/>
            <person name="Li M."/>
        </authorList>
    </citation>
    <scope>NUCLEOTIDE SEQUENCE</scope>
    <source>
        <strain evidence="2">HyVt-388</strain>
    </source>
</reference>
<dbReference type="PANTHER" id="PTHR30337">
    <property type="entry name" value="COMPONENT OF ATP-DEPENDENT DSDNA EXONUCLEASE"/>
    <property type="match status" value="1"/>
</dbReference>
<dbReference type="AlphaFoldDB" id="A0A9C9EMX2"/>
<evidence type="ECO:0000313" key="3">
    <source>
        <dbReference type="Proteomes" id="UP000885826"/>
    </source>
</evidence>
<gene>
    <name evidence="2" type="ORF">ENI34_05710</name>
</gene>
<dbReference type="InterPro" id="IPR004843">
    <property type="entry name" value="Calcineurin-like_PHP"/>
</dbReference>
<sequence length="347" mass="40836">MRFLHTADLHLKGKDRKRMEIFRWLIEEAGRLKIDYFIIAGDLFNSDTDAVILRNNLRMLFKETTVKFLLVPGNHDEKSFSDEYDYGENVIQLTTEPFHIIELDKIVICAVPYQNRKFSECIKNIPSGVDILIAHGTLYDKSFIVSSLKEIEAEYMPIYPANLHKKARYVALGHFHSRSFQKEYEGVRVVYPGSPIGLDTKCDGERVFFVVEIDQTQLKIEQRVVEAAPYWQRREFFVFPGNEEQIFDKIRNHLLGIKSTKIMPNIVIKGFIKESDRGFKDRLEKLEKEFQNKFPDMKFNFAEIQSWRTIIQNEVVEKFIDKSRALEDTLRQKVFEIVFPVFSKMLK</sequence>
<dbReference type="InterPro" id="IPR050535">
    <property type="entry name" value="DNA_Repair-Maintenance_Comp"/>
</dbReference>
<organism evidence="2 3">
    <name type="scientific">candidate division WOR-3 bacterium</name>
    <dbReference type="NCBI Taxonomy" id="2052148"/>
    <lineage>
        <taxon>Bacteria</taxon>
        <taxon>Bacteria division WOR-3</taxon>
    </lineage>
</organism>
<dbReference type="Proteomes" id="UP000885826">
    <property type="component" value="Unassembled WGS sequence"/>
</dbReference>
<dbReference type="Pfam" id="PF00149">
    <property type="entry name" value="Metallophos"/>
    <property type="match status" value="1"/>
</dbReference>
<feature type="domain" description="Calcineurin-like phosphoesterase" evidence="1">
    <location>
        <begin position="1"/>
        <end position="143"/>
    </location>
</feature>
<protein>
    <recommendedName>
        <fullName evidence="1">Calcineurin-like phosphoesterase domain-containing protein</fullName>
    </recommendedName>
</protein>
<proteinExistence type="predicted"/>
<dbReference type="SUPFAM" id="SSF56300">
    <property type="entry name" value="Metallo-dependent phosphatases"/>
    <property type="match status" value="1"/>
</dbReference>
<name>A0A9C9EMX2_UNCW3</name>
<dbReference type="EMBL" id="DRIG01000062">
    <property type="protein sequence ID" value="HEC78622.1"/>
    <property type="molecule type" value="Genomic_DNA"/>
</dbReference>
<dbReference type="Gene3D" id="3.60.21.10">
    <property type="match status" value="1"/>
</dbReference>
<dbReference type="GO" id="GO:0016787">
    <property type="term" value="F:hydrolase activity"/>
    <property type="evidence" value="ECO:0007669"/>
    <property type="project" value="InterPro"/>
</dbReference>
<evidence type="ECO:0000313" key="2">
    <source>
        <dbReference type="EMBL" id="HEC78622.1"/>
    </source>
</evidence>
<evidence type="ECO:0000259" key="1">
    <source>
        <dbReference type="Pfam" id="PF00149"/>
    </source>
</evidence>